<dbReference type="GO" id="GO:0005737">
    <property type="term" value="C:cytoplasm"/>
    <property type="evidence" value="ECO:0007669"/>
    <property type="project" value="TreeGrafter"/>
</dbReference>
<evidence type="ECO:0000313" key="2">
    <source>
        <dbReference type="Proteomes" id="UP000030377"/>
    </source>
</evidence>
<dbReference type="SUPFAM" id="SSF56529">
    <property type="entry name" value="FAH"/>
    <property type="match status" value="1"/>
</dbReference>
<proteinExistence type="predicted"/>
<dbReference type="GO" id="GO:0008684">
    <property type="term" value="F:2-oxopent-4-enoate hydratase activity"/>
    <property type="evidence" value="ECO:0007669"/>
    <property type="project" value="TreeGrafter"/>
</dbReference>
<organism evidence="1 2">
    <name type="scientific">Bradyrhizobium japonicum</name>
    <dbReference type="NCBI Taxonomy" id="375"/>
    <lineage>
        <taxon>Bacteria</taxon>
        <taxon>Pseudomonadati</taxon>
        <taxon>Pseudomonadota</taxon>
        <taxon>Alphaproteobacteria</taxon>
        <taxon>Hyphomicrobiales</taxon>
        <taxon>Nitrobacteraceae</taxon>
        <taxon>Bradyrhizobium</taxon>
    </lineage>
</organism>
<dbReference type="Gene3D" id="3.90.850.10">
    <property type="entry name" value="Fumarylacetoacetase-like, C-terminal domain"/>
    <property type="match status" value="1"/>
</dbReference>
<dbReference type="EMBL" id="JRPN01000025">
    <property type="protein sequence ID" value="KGT75270.1"/>
    <property type="molecule type" value="Genomic_DNA"/>
</dbReference>
<evidence type="ECO:0000313" key="1">
    <source>
        <dbReference type="EMBL" id="KGT75270.1"/>
    </source>
</evidence>
<sequence>MDMSRQHELAVLLAKLRREGRQQSGLDESLVPPDKETAYRIARMVEEVLGWEVAGWKIAAMNRRLQRQLRTDAPIYGRVFGTLKSSPATVEHARQCSPIPEVEYQARLGADLPPREKPYSMEEVTEAVVSLHPGIELSECRFVHDGAFPPLTAILADGAGSGAIVFGPPIEDWRRRDVANQEVVLTCNGTQRRKGIAAEALDHLMVPLTWLANELSRTGIGLKASQMISTGTLTGMLRPKPGETYVADFGPFNKVAVTYA</sequence>
<dbReference type="AlphaFoldDB" id="A0A0A3XLM3"/>
<dbReference type="PANTHER" id="PTHR30143">
    <property type="entry name" value="ACID HYDRATASE"/>
    <property type="match status" value="1"/>
</dbReference>
<dbReference type="InterPro" id="IPR036663">
    <property type="entry name" value="Fumarylacetoacetase_C_sf"/>
</dbReference>
<dbReference type="PANTHER" id="PTHR30143:SF0">
    <property type="entry name" value="2-KETO-4-PENTENOATE HYDRATASE"/>
    <property type="match status" value="1"/>
</dbReference>
<name>A0A0A3XLM3_BRAJP</name>
<accession>A0A0A3XLM3</accession>
<protein>
    <submittedName>
        <fullName evidence="1">Hydratase</fullName>
    </submittedName>
</protein>
<dbReference type="RefSeq" id="WP_041958796.1">
    <property type="nucleotide sequence ID" value="NZ_CP081350.1"/>
</dbReference>
<comment type="caution">
    <text evidence="1">The sequence shown here is derived from an EMBL/GenBank/DDBJ whole genome shotgun (WGS) entry which is preliminary data.</text>
</comment>
<dbReference type="InterPro" id="IPR050772">
    <property type="entry name" value="Hydratase-Decarb/MhpD_sf"/>
</dbReference>
<dbReference type="Proteomes" id="UP000030377">
    <property type="component" value="Unassembled WGS sequence"/>
</dbReference>
<reference evidence="1 2" key="1">
    <citation type="submission" date="2014-09" db="EMBL/GenBank/DDBJ databases">
        <title>Draft genome of Bradyrhizobium japonicum Is-34.</title>
        <authorList>
            <person name="Tsurumaru H."/>
            <person name="Yamakawa T."/>
            <person name="Hashimoto S."/>
            <person name="Okizaki K."/>
            <person name="Kanesaki Y."/>
            <person name="Yoshikawa H."/>
            <person name="Yajima S."/>
        </authorList>
    </citation>
    <scope>NUCLEOTIDE SEQUENCE [LARGE SCALE GENOMIC DNA]</scope>
    <source>
        <strain evidence="1 2">Is-34</strain>
    </source>
</reference>
<gene>
    <name evidence="1" type="ORF">MA20_32645</name>
</gene>